<evidence type="ECO:0000313" key="11">
    <source>
        <dbReference type="Proteomes" id="UP000694551"/>
    </source>
</evidence>
<protein>
    <recommendedName>
        <fullName evidence="6">Cilia- and flagella-associated protein 53</fullName>
    </recommendedName>
</protein>
<dbReference type="PANTHER" id="PTHR31183:SF1">
    <property type="entry name" value="CILIA- AND FLAGELLA-ASSOCIATED PROTEIN 53"/>
    <property type="match status" value="1"/>
</dbReference>
<keyword evidence="3" id="KW-0969">Cilium</keyword>
<sequence>MESLEETVQEKQEKMRERAKLLREKREKERQQLVAEKREQQFREQCEELRVQWMKKHQKELCEDRLAQLALKEELKKQQKKEEQMFAELWEEDRLAKEKREAVERQKSAEQNREILDVLSAQVAMLSAHKEEAKQLKEEEARLLQLLQLESKQLQMAKLWKQKECRDMLLSAAQDKKNRLHEEKQGELALEMKILEKSLQEHHEDAEEKTKRKVRARGEQQTYLAHLAQQLEEEKQREKKEDNLLKEEMAKVWAKKAEQMRLEKEARKQLLKDILNTRQLQIEEKLQRNAKEQEELAQERKLLSEAITELKHVEDEKHARKRKEAKDYQEQLKAQIAHRQQAHDAEQEEKQREYESDLAAERAYQERVQDILSRPFEKLAKTHPLRRKLIS</sequence>
<dbReference type="Pfam" id="PF13868">
    <property type="entry name" value="TPH"/>
    <property type="match status" value="1"/>
</dbReference>
<evidence type="ECO:0000256" key="4">
    <source>
        <dbReference type="ARBA" id="ARBA00023273"/>
    </source>
</evidence>
<comment type="subcellular location">
    <subcellularLocation>
        <location evidence="1">Cell projection</location>
        <location evidence="1">Cilium</location>
    </subcellularLocation>
</comment>
<evidence type="ECO:0000256" key="5">
    <source>
        <dbReference type="ARBA" id="ARBA00033747"/>
    </source>
</evidence>
<feature type="coiled-coil region" evidence="7">
    <location>
        <begin position="192"/>
        <end position="251"/>
    </location>
</feature>
<reference evidence="10" key="1">
    <citation type="submission" date="2025-08" db="UniProtKB">
        <authorList>
            <consortium name="Ensembl"/>
        </authorList>
    </citation>
    <scope>IDENTIFICATION</scope>
</reference>
<name>A0A8D0FH94_STROC</name>
<dbReference type="GO" id="GO:0005929">
    <property type="term" value="C:cilium"/>
    <property type="evidence" value="ECO:0007669"/>
    <property type="project" value="UniProtKB-SubCell"/>
</dbReference>
<accession>A0A8D0FH94</accession>
<evidence type="ECO:0000256" key="6">
    <source>
        <dbReference type="ARBA" id="ARBA00033773"/>
    </source>
</evidence>
<feature type="domain" description="Trichohyalin-plectin-homology" evidence="9">
    <location>
        <begin position="43"/>
        <end position="378"/>
    </location>
</feature>
<feature type="region of interest" description="Disordered" evidence="8">
    <location>
        <begin position="313"/>
        <end position="358"/>
    </location>
</feature>
<evidence type="ECO:0000256" key="1">
    <source>
        <dbReference type="ARBA" id="ARBA00004138"/>
    </source>
</evidence>
<dbReference type="Proteomes" id="UP000694551">
    <property type="component" value="Unplaced"/>
</dbReference>
<dbReference type="AlphaFoldDB" id="A0A8D0FH94"/>
<keyword evidence="2 7" id="KW-0175">Coiled coil</keyword>
<dbReference type="Ensembl" id="ENSSOCT00000016135.1">
    <property type="protein sequence ID" value="ENSSOCP00000015738.1"/>
    <property type="gene ID" value="ENSSOCG00000011829.1"/>
</dbReference>
<feature type="compositionally biased region" description="Basic and acidic residues" evidence="8">
    <location>
        <begin position="341"/>
        <end position="358"/>
    </location>
</feature>
<dbReference type="InterPro" id="IPR043597">
    <property type="entry name" value="TPH_dom"/>
</dbReference>
<feature type="coiled-coil region" evidence="7">
    <location>
        <begin position="92"/>
        <end position="153"/>
    </location>
</feature>
<organism evidence="10 11">
    <name type="scientific">Strix occidentalis caurina</name>
    <name type="common">northern spotted owl</name>
    <dbReference type="NCBI Taxonomy" id="311401"/>
    <lineage>
        <taxon>Eukaryota</taxon>
        <taxon>Metazoa</taxon>
        <taxon>Chordata</taxon>
        <taxon>Craniata</taxon>
        <taxon>Vertebrata</taxon>
        <taxon>Euteleostomi</taxon>
        <taxon>Archelosauria</taxon>
        <taxon>Archosauria</taxon>
        <taxon>Dinosauria</taxon>
        <taxon>Saurischia</taxon>
        <taxon>Theropoda</taxon>
        <taxon>Coelurosauria</taxon>
        <taxon>Aves</taxon>
        <taxon>Neognathae</taxon>
        <taxon>Neoaves</taxon>
        <taxon>Telluraves</taxon>
        <taxon>Strigiformes</taxon>
        <taxon>Strigidae</taxon>
        <taxon>Strix</taxon>
    </lineage>
</organism>
<evidence type="ECO:0000256" key="2">
    <source>
        <dbReference type="ARBA" id="ARBA00023054"/>
    </source>
</evidence>
<feature type="coiled-coil region" evidence="7">
    <location>
        <begin position="1"/>
        <end position="39"/>
    </location>
</feature>
<reference evidence="10" key="2">
    <citation type="submission" date="2025-09" db="UniProtKB">
        <authorList>
            <consortium name="Ensembl"/>
        </authorList>
    </citation>
    <scope>IDENTIFICATION</scope>
</reference>
<proteinExistence type="inferred from homology"/>
<keyword evidence="11" id="KW-1185">Reference proteome</keyword>
<evidence type="ECO:0000259" key="9">
    <source>
        <dbReference type="Pfam" id="PF13868"/>
    </source>
</evidence>
<comment type="similarity">
    <text evidence="5">Belongs to the CFAP53 family.</text>
</comment>
<dbReference type="PANTHER" id="PTHR31183">
    <property type="entry name" value="TRICHOPLEIN KERATIN FILAMENT-BINDING PROTEIN FAMILY MEMBER"/>
    <property type="match status" value="1"/>
</dbReference>
<keyword evidence="4" id="KW-0966">Cell projection</keyword>
<dbReference type="InterPro" id="IPR043596">
    <property type="entry name" value="CFAP53/TCHP"/>
</dbReference>
<evidence type="ECO:0000313" key="10">
    <source>
        <dbReference type="Ensembl" id="ENSSOCP00000015738.1"/>
    </source>
</evidence>
<evidence type="ECO:0000256" key="8">
    <source>
        <dbReference type="SAM" id="MobiDB-lite"/>
    </source>
</evidence>
<evidence type="ECO:0000256" key="3">
    <source>
        <dbReference type="ARBA" id="ARBA00023069"/>
    </source>
</evidence>
<evidence type="ECO:0000256" key="7">
    <source>
        <dbReference type="SAM" id="Coils"/>
    </source>
</evidence>
<feature type="compositionally biased region" description="Basic and acidic residues" evidence="8">
    <location>
        <begin position="313"/>
        <end position="330"/>
    </location>
</feature>